<evidence type="ECO:0000313" key="6">
    <source>
        <dbReference type="Proteomes" id="UP000245125"/>
    </source>
</evidence>
<sequence length="634" mass="71824">MVITEDLIDFLKSVPPFQFLDEQLLNDIARSVSMEFYPKGTTVLHQDGPPSDALRIIKKGAVKVFFAPEKGEEVLIDYRSEGESFGLLSLVGGDKSRATVVAVEDTICYLIGRGGVLKLVDAHPSFTEFFFKSFLNKYIDKTYQEMHNKSLLFGGGDKPLFTTPVGEIGTKGVLSASQEISIREGAEVMSQNRMSSLVLVDKEGVPTGIVTDRDLRDKVVSKGRPVTDAISSIMSVSLIKTEARDYCFEALLKMIRYNIHHLLVVDEGKLKGIVTNHDLMMMQGTSPISLVRDIESQHTVEGLAPAAKKTNEIIGLLLKEGARASNITRIITEINDRLLKKILELAEKEFGKPPVRYCWIIFGSEGRKEQTFRTDQDNAIIYEDPLTDSDDARSRTYFTVFSAFVRDSLLKLGVPRCPANYMASNPEWCQPVKQWKKYFSTWVYTPTPDAVMKSLIFFDFRPLYGDLSLAESLRDSLHALLEGQMIFLGYMANMIIKNTPPVGFFKSFIVEKSGEHKNELNMKVKGIAPIVDMARLFALEKGVRETSTIERLSTLKEKHTIVKEFADELEHAFEFMMLLRIQHQFEQMESGKEPNNFINPNSLSNLEKKMMKQSFNLITRLQDIIIERYKPLIW</sequence>
<dbReference type="AlphaFoldDB" id="A0A2U3QFN8"/>
<protein>
    <submittedName>
        <fullName evidence="5">Putative nucleotidyltransferase family</fullName>
    </submittedName>
</protein>
<dbReference type="InterPro" id="IPR051462">
    <property type="entry name" value="CBS_domain-containing"/>
</dbReference>
<name>A0A2U3QFN8_9BACT</name>
<dbReference type="EMBL" id="OUUY01000064">
    <property type="protein sequence ID" value="SPQ00252.1"/>
    <property type="molecule type" value="Genomic_DNA"/>
</dbReference>
<dbReference type="Pfam" id="PF00027">
    <property type="entry name" value="cNMP_binding"/>
    <property type="match status" value="1"/>
</dbReference>
<evidence type="ECO:0000259" key="3">
    <source>
        <dbReference type="PROSITE" id="PS50042"/>
    </source>
</evidence>
<feature type="domain" description="Cyclic nucleotide-binding" evidence="3">
    <location>
        <begin position="16"/>
        <end position="137"/>
    </location>
</feature>
<feature type="domain" description="CBS" evidence="4">
    <location>
        <begin position="169"/>
        <end position="226"/>
    </location>
</feature>
<dbReference type="CDD" id="cd00038">
    <property type="entry name" value="CAP_ED"/>
    <property type="match status" value="1"/>
</dbReference>
<dbReference type="SMART" id="SM00100">
    <property type="entry name" value="cNMP"/>
    <property type="match status" value="1"/>
</dbReference>
<dbReference type="InterPro" id="IPR000595">
    <property type="entry name" value="cNMP-bd_dom"/>
</dbReference>
<dbReference type="PROSITE" id="PS50042">
    <property type="entry name" value="CNMP_BINDING_3"/>
    <property type="match status" value="1"/>
</dbReference>
<dbReference type="SUPFAM" id="SSF54631">
    <property type="entry name" value="CBS-domain pair"/>
    <property type="match status" value="1"/>
</dbReference>
<dbReference type="Gene3D" id="2.60.120.10">
    <property type="entry name" value="Jelly Rolls"/>
    <property type="match status" value="1"/>
</dbReference>
<dbReference type="InterPro" id="IPR046342">
    <property type="entry name" value="CBS_dom_sf"/>
</dbReference>
<keyword evidence="5" id="KW-0808">Transferase</keyword>
<proteinExistence type="predicted"/>
<dbReference type="OrthoDB" id="9808528at2"/>
<dbReference type="PANTHER" id="PTHR48108:SF34">
    <property type="entry name" value="CBS DOMAIN-CONTAINING PROTEIN YHCV"/>
    <property type="match status" value="1"/>
</dbReference>
<dbReference type="Pfam" id="PF00571">
    <property type="entry name" value="CBS"/>
    <property type="match status" value="2"/>
</dbReference>
<dbReference type="InterPro" id="IPR014710">
    <property type="entry name" value="RmlC-like_jellyroll"/>
</dbReference>
<dbReference type="SUPFAM" id="SSF51206">
    <property type="entry name" value="cAMP-binding domain-like"/>
    <property type="match status" value="1"/>
</dbReference>
<dbReference type="SMART" id="SM00116">
    <property type="entry name" value="CBS"/>
    <property type="match status" value="2"/>
</dbReference>
<organism evidence="5 6">
    <name type="scientific">Candidatus Sulfobium mesophilum</name>
    <dbReference type="NCBI Taxonomy" id="2016548"/>
    <lineage>
        <taxon>Bacteria</taxon>
        <taxon>Pseudomonadati</taxon>
        <taxon>Nitrospirota</taxon>
        <taxon>Nitrospiria</taxon>
        <taxon>Nitrospirales</taxon>
        <taxon>Nitrospiraceae</taxon>
        <taxon>Candidatus Sulfobium</taxon>
    </lineage>
</organism>
<keyword evidence="1" id="KW-0677">Repeat</keyword>
<evidence type="ECO:0000256" key="2">
    <source>
        <dbReference type="PROSITE-ProRule" id="PRU00703"/>
    </source>
</evidence>
<dbReference type="PANTHER" id="PTHR48108">
    <property type="entry name" value="CBS DOMAIN-CONTAINING PROTEIN CBSX2, CHLOROPLASTIC"/>
    <property type="match status" value="1"/>
</dbReference>
<evidence type="ECO:0000313" key="5">
    <source>
        <dbReference type="EMBL" id="SPQ00252.1"/>
    </source>
</evidence>
<dbReference type="Proteomes" id="UP000245125">
    <property type="component" value="Unassembled WGS sequence"/>
</dbReference>
<dbReference type="Pfam" id="PF10335">
    <property type="entry name" value="DUF294_C"/>
    <property type="match status" value="1"/>
</dbReference>
<dbReference type="InterPro" id="IPR018490">
    <property type="entry name" value="cNMP-bd_dom_sf"/>
</dbReference>
<dbReference type="InterPro" id="IPR005105">
    <property type="entry name" value="GlnD_Uridyltrans_N"/>
</dbReference>
<reference evidence="6" key="1">
    <citation type="submission" date="2018-03" db="EMBL/GenBank/DDBJ databases">
        <authorList>
            <person name="Zecchin S."/>
        </authorList>
    </citation>
    <scope>NUCLEOTIDE SEQUENCE [LARGE SCALE GENOMIC DNA]</scope>
</reference>
<evidence type="ECO:0000256" key="1">
    <source>
        <dbReference type="ARBA" id="ARBA00022737"/>
    </source>
</evidence>
<dbReference type="CDD" id="cd05401">
    <property type="entry name" value="NT_GlnE_GlnD_like"/>
    <property type="match status" value="1"/>
</dbReference>
<dbReference type="InterPro" id="IPR000644">
    <property type="entry name" value="CBS_dom"/>
</dbReference>
<dbReference type="PROSITE" id="PS51371">
    <property type="entry name" value="CBS"/>
    <property type="match status" value="2"/>
</dbReference>
<dbReference type="Pfam" id="PF03445">
    <property type="entry name" value="DUF294"/>
    <property type="match status" value="1"/>
</dbReference>
<gene>
    <name evidence="5" type="ORF">NBG4_20058</name>
</gene>
<dbReference type="CDD" id="cd04587">
    <property type="entry name" value="CBS_pair_CAP-ED_NT_Pol-beta-like_DUF294_assoc"/>
    <property type="match status" value="1"/>
</dbReference>
<keyword evidence="2" id="KW-0129">CBS domain</keyword>
<dbReference type="Gene3D" id="3.10.580.10">
    <property type="entry name" value="CBS-domain"/>
    <property type="match status" value="1"/>
</dbReference>
<accession>A0A2U3QFN8</accession>
<keyword evidence="6" id="KW-1185">Reference proteome</keyword>
<dbReference type="InterPro" id="IPR018821">
    <property type="entry name" value="DUF294_put_nucleoTrafse_sb-bd"/>
</dbReference>
<feature type="domain" description="CBS" evidence="4">
    <location>
        <begin position="234"/>
        <end position="290"/>
    </location>
</feature>
<dbReference type="GO" id="GO:0008773">
    <property type="term" value="F:[protein-PII] uridylyltransferase activity"/>
    <property type="evidence" value="ECO:0007669"/>
    <property type="project" value="InterPro"/>
</dbReference>
<evidence type="ECO:0000259" key="4">
    <source>
        <dbReference type="PROSITE" id="PS51371"/>
    </source>
</evidence>